<reference evidence="3 4" key="1">
    <citation type="submission" date="2020-04" db="EMBL/GenBank/DDBJ databases">
        <authorList>
            <person name="Liu A."/>
        </authorList>
    </citation>
    <scope>NUCLEOTIDE SEQUENCE [LARGE SCALE GENOMIC DNA]</scope>
    <source>
        <strain evidence="3 4">RZ02</strain>
    </source>
</reference>
<evidence type="ECO:0000313" key="4">
    <source>
        <dbReference type="Proteomes" id="UP000561181"/>
    </source>
</evidence>
<keyword evidence="4" id="KW-1185">Reference proteome</keyword>
<feature type="signal peptide" evidence="1">
    <location>
        <begin position="1"/>
        <end position="22"/>
    </location>
</feature>
<comment type="caution">
    <text evidence="3">The sequence shown here is derived from an EMBL/GenBank/DDBJ whole genome shotgun (WGS) entry which is preliminary data.</text>
</comment>
<feature type="chain" id="PRO_5032538106" evidence="1">
    <location>
        <begin position="23"/>
        <end position="138"/>
    </location>
</feature>
<sequence length="138" mass="15019">MTFVRLALCAAAPLLFAAPAQAAPASITGNWKTDDGKSIIQFYKCGTSMCGKISKFLVPEPAGGARDTENPNKAKRNQRLLGLRIFWNLKASGTKFKGNGYSPEDGRNFNAQVWREGNKLKVKGCVVVFCRTATFTKA</sequence>
<accession>A0A848QBJ4</accession>
<dbReference type="InterPro" id="IPR019223">
    <property type="entry name" value="DUF2147"/>
</dbReference>
<dbReference type="PANTHER" id="PTHR36919:SF2">
    <property type="entry name" value="BLL6627 PROTEIN"/>
    <property type="match status" value="1"/>
</dbReference>
<evidence type="ECO:0000313" key="3">
    <source>
        <dbReference type="EMBL" id="NMW30901.1"/>
    </source>
</evidence>
<dbReference type="Gene3D" id="2.40.128.520">
    <property type="match status" value="1"/>
</dbReference>
<dbReference type="EMBL" id="JABCRE010000002">
    <property type="protein sequence ID" value="NMW30901.1"/>
    <property type="molecule type" value="Genomic_DNA"/>
</dbReference>
<keyword evidence="1" id="KW-0732">Signal</keyword>
<protein>
    <submittedName>
        <fullName evidence="3">DUF2147 domain-containing protein</fullName>
    </submittedName>
</protein>
<evidence type="ECO:0000259" key="2">
    <source>
        <dbReference type="Pfam" id="PF09917"/>
    </source>
</evidence>
<dbReference type="AlphaFoldDB" id="A0A848QBJ4"/>
<feature type="domain" description="DUF2147" evidence="2">
    <location>
        <begin position="29"/>
        <end position="137"/>
    </location>
</feature>
<dbReference type="Proteomes" id="UP000561181">
    <property type="component" value="Unassembled WGS sequence"/>
</dbReference>
<dbReference type="PANTHER" id="PTHR36919">
    <property type="entry name" value="BLR1215 PROTEIN"/>
    <property type="match status" value="1"/>
</dbReference>
<evidence type="ECO:0000256" key="1">
    <source>
        <dbReference type="SAM" id="SignalP"/>
    </source>
</evidence>
<organism evidence="3 4">
    <name type="scientific">Pontixanthobacter rizhaonensis</name>
    <dbReference type="NCBI Taxonomy" id="2730337"/>
    <lineage>
        <taxon>Bacteria</taxon>
        <taxon>Pseudomonadati</taxon>
        <taxon>Pseudomonadota</taxon>
        <taxon>Alphaproteobacteria</taxon>
        <taxon>Sphingomonadales</taxon>
        <taxon>Erythrobacteraceae</taxon>
        <taxon>Pontixanthobacter</taxon>
    </lineage>
</organism>
<dbReference type="Pfam" id="PF09917">
    <property type="entry name" value="DUF2147"/>
    <property type="match status" value="1"/>
</dbReference>
<dbReference type="RefSeq" id="WP_170009951.1">
    <property type="nucleotide sequence ID" value="NZ_JABCRE010000002.1"/>
</dbReference>
<proteinExistence type="predicted"/>
<name>A0A848QBJ4_9SPHN</name>
<gene>
    <name evidence="3" type="ORF">HKD42_02360</name>
</gene>